<dbReference type="RefSeq" id="WP_153457495.1">
    <property type="nucleotide sequence ID" value="NZ_WEGJ01000063.1"/>
</dbReference>
<feature type="transmembrane region" description="Helical" evidence="5">
    <location>
        <begin position="143"/>
        <end position="165"/>
    </location>
</feature>
<keyword evidence="4 5" id="KW-0472">Membrane</keyword>
<dbReference type="GO" id="GO:0016020">
    <property type="term" value="C:membrane"/>
    <property type="evidence" value="ECO:0007669"/>
    <property type="project" value="UniProtKB-SubCell"/>
</dbReference>
<comment type="caution">
    <text evidence="7">The sequence shown here is derived from an EMBL/GenBank/DDBJ whole genome shotgun (WGS) entry which is preliminary data.</text>
</comment>
<evidence type="ECO:0000259" key="6">
    <source>
        <dbReference type="Pfam" id="PF07291"/>
    </source>
</evidence>
<dbReference type="EMBL" id="WEGJ01000063">
    <property type="protein sequence ID" value="MQY16625.1"/>
    <property type="molecule type" value="Genomic_DNA"/>
</dbReference>
<name>A0A7K0CT18_9ACTN</name>
<sequence length="278" mass="28209">MAGLAALVVGVLLVVTGAGKLFSGAAKLRGQAVDTALERRLRIGRAVAVLRLTGGAELVLGGALLALPGAVTGGAVALLGLVFTGYLAWARATAPESSCGCTAADHAPIGVRAFSRAGLVAAGGTAVAFAPVAWWSYAGDRPVLAGVLVAVGAAVVVSVHADVAVPLRRLRLRLLGHPLGGDPAAVPVEGSVELLERSVAWETLNPLVRSGLLEHWDDGDGWRFLRYTGLYAASRPVSVVFALSSRARLGGPPPAIRVALIALDTGEVLPAPTPEPVG</sequence>
<accession>A0A7K0CT18</accession>
<dbReference type="InterPro" id="IPR009908">
    <property type="entry name" value="Methylamine_util_MauE"/>
</dbReference>
<comment type="subcellular location">
    <subcellularLocation>
        <location evidence="1">Membrane</location>
        <topology evidence="1">Multi-pass membrane protein</topology>
    </subcellularLocation>
</comment>
<dbReference type="Pfam" id="PF07291">
    <property type="entry name" value="MauE"/>
    <property type="match status" value="1"/>
</dbReference>
<feature type="transmembrane region" description="Helical" evidence="5">
    <location>
        <begin position="117"/>
        <end position="137"/>
    </location>
</feature>
<proteinExistence type="predicted"/>
<dbReference type="AlphaFoldDB" id="A0A7K0CT18"/>
<evidence type="ECO:0000256" key="5">
    <source>
        <dbReference type="SAM" id="Phobius"/>
    </source>
</evidence>
<protein>
    <recommendedName>
        <fullName evidence="6">Methylamine utilisation protein MauE domain-containing protein</fullName>
    </recommendedName>
</protein>
<evidence type="ECO:0000256" key="2">
    <source>
        <dbReference type="ARBA" id="ARBA00022692"/>
    </source>
</evidence>
<feature type="transmembrane region" description="Helical" evidence="5">
    <location>
        <begin position="58"/>
        <end position="83"/>
    </location>
</feature>
<evidence type="ECO:0000256" key="1">
    <source>
        <dbReference type="ARBA" id="ARBA00004141"/>
    </source>
</evidence>
<dbReference type="Proteomes" id="UP000466345">
    <property type="component" value="Unassembled WGS sequence"/>
</dbReference>
<feature type="domain" description="Methylamine utilisation protein MauE" evidence="6">
    <location>
        <begin position="4"/>
        <end position="127"/>
    </location>
</feature>
<keyword evidence="8" id="KW-1185">Reference proteome</keyword>
<reference evidence="7 8" key="1">
    <citation type="submission" date="2019-10" db="EMBL/GenBank/DDBJ databases">
        <title>Streptomyces smaragdinus sp. nov. and Streptomyces fabii sp. nov., isolated from the gut of fungus growing-termite Macrotermes natalensis.</title>
        <authorList>
            <person name="Schwitalla J."/>
            <person name="Benndorf R."/>
            <person name="Martin K."/>
            <person name="De Beer W."/>
            <person name="Kaster A.-K."/>
            <person name="Vollmers J."/>
            <person name="Poulsen M."/>
            <person name="Beemelmanns C."/>
        </authorList>
    </citation>
    <scope>NUCLEOTIDE SEQUENCE [LARGE SCALE GENOMIC DNA]</scope>
    <source>
        <strain evidence="7 8">RB5</strain>
    </source>
</reference>
<keyword evidence="2 5" id="KW-0812">Transmembrane</keyword>
<organism evidence="7 8">
    <name type="scientific">Streptomyces smaragdinus</name>
    <dbReference type="NCBI Taxonomy" id="2585196"/>
    <lineage>
        <taxon>Bacteria</taxon>
        <taxon>Bacillati</taxon>
        <taxon>Actinomycetota</taxon>
        <taxon>Actinomycetes</taxon>
        <taxon>Kitasatosporales</taxon>
        <taxon>Streptomycetaceae</taxon>
        <taxon>Streptomyces</taxon>
    </lineage>
</organism>
<evidence type="ECO:0000256" key="3">
    <source>
        <dbReference type="ARBA" id="ARBA00022989"/>
    </source>
</evidence>
<keyword evidence="3 5" id="KW-1133">Transmembrane helix</keyword>
<dbReference type="OrthoDB" id="3386503at2"/>
<evidence type="ECO:0000313" key="8">
    <source>
        <dbReference type="Proteomes" id="UP000466345"/>
    </source>
</evidence>
<gene>
    <name evidence="7" type="ORF">SRB5_68270</name>
</gene>
<evidence type="ECO:0000256" key="4">
    <source>
        <dbReference type="ARBA" id="ARBA00023136"/>
    </source>
</evidence>
<dbReference type="GO" id="GO:0030416">
    <property type="term" value="P:methylamine metabolic process"/>
    <property type="evidence" value="ECO:0007669"/>
    <property type="project" value="InterPro"/>
</dbReference>
<evidence type="ECO:0000313" key="7">
    <source>
        <dbReference type="EMBL" id="MQY16625.1"/>
    </source>
</evidence>